<evidence type="ECO:0000313" key="2">
    <source>
        <dbReference type="EMBL" id="KJZ11409.1"/>
    </source>
</evidence>
<sequence>MNKMSASALLLSTLVMSGQSFATDYNITKERQPNRMLVLSSAGGLSSELFYVLNMDLRDIPYRDKTGTITGISYVSANFSESTTETAELCYYRAYTNNPIKCVEIQPNSSGHVTAFNGFEFKAGITASIVHRVDATGSFHYLEPNRKESVTFHYSAN</sequence>
<keyword evidence="3" id="KW-1185">Reference proteome</keyword>
<dbReference type="OrthoDB" id="6290731at2"/>
<dbReference type="EMBL" id="JXYA01000010">
    <property type="protein sequence ID" value="KJZ11409.1"/>
    <property type="molecule type" value="Genomic_DNA"/>
</dbReference>
<dbReference type="PATRIC" id="fig|43658.5.peg.1229"/>
<reference evidence="2 3" key="1">
    <citation type="journal article" date="2015" name="BMC Genomics">
        <title>Genome mining reveals unlocked bioactive potential of marine Gram-negative bacteria.</title>
        <authorList>
            <person name="Machado H."/>
            <person name="Sonnenschein E.C."/>
            <person name="Melchiorsen J."/>
            <person name="Gram L."/>
        </authorList>
    </citation>
    <scope>NUCLEOTIDE SEQUENCE [LARGE SCALE GENOMIC DNA]</scope>
    <source>
        <strain evidence="2 3">S2471</strain>
    </source>
</reference>
<comment type="caution">
    <text evidence="2">The sequence shown here is derived from an EMBL/GenBank/DDBJ whole genome shotgun (WGS) entry which is preliminary data.</text>
</comment>
<evidence type="ECO:0000256" key="1">
    <source>
        <dbReference type="SAM" id="SignalP"/>
    </source>
</evidence>
<organism evidence="2 3">
    <name type="scientific">Pseudoalteromonas rubra</name>
    <dbReference type="NCBI Taxonomy" id="43658"/>
    <lineage>
        <taxon>Bacteria</taxon>
        <taxon>Pseudomonadati</taxon>
        <taxon>Pseudomonadota</taxon>
        <taxon>Gammaproteobacteria</taxon>
        <taxon>Alteromonadales</taxon>
        <taxon>Pseudoalteromonadaceae</taxon>
        <taxon>Pseudoalteromonas</taxon>
    </lineage>
</organism>
<accession>A0A0F4QVQ5</accession>
<dbReference type="RefSeq" id="WP_046004034.1">
    <property type="nucleotide sequence ID" value="NZ_JXYA01000010.1"/>
</dbReference>
<gene>
    <name evidence="2" type="ORF">TW77_05885</name>
</gene>
<evidence type="ECO:0000313" key="3">
    <source>
        <dbReference type="Proteomes" id="UP000033452"/>
    </source>
</evidence>
<protein>
    <submittedName>
        <fullName evidence="2">Uncharacterized protein</fullName>
    </submittedName>
</protein>
<proteinExistence type="predicted"/>
<feature type="signal peptide" evidence="1">
    <location>
        <begin position="1"/>
        <end position="22"/>
    </location>
</feature>
<dbReference type="Proteomes" id="UP000033452">
    <property type="component" value="Unassembled WGS sequence"/>
</dbReference>
<keyword evidence="1" id="KW-0732">Signal</keyword>
<dbReference type="AlphaFoldDB" id="A0A0F4QVQ5"/>
<feature type="chain" id="PRO_5002476083" evidence="1">
    <location>
        <begin position="23"/>
        <end position="157"/>
    </location>
</feature>
<name>A0A0F4QVQ5_9GAMM</name>